<dbReference type="SUPFAM" id="SSF88713">
    <property type="entry name" value="Glycoside hydrolase/deacetylase"/>
    <property type="match status" value="1"/>
</dbReference>
<evidence type="ECO:0000256" key="4">
    <source>
        <dbReference type="ARBA" id="ARBA00022842"/>
    </source>
</evidence>
<keyword evidence="3" id="KW-0378">Hydrolase</keyword>
<proteinExistence type="predicted"/>
<keyword evidence="4" id="KW-0460">Magnesium</keyword>
<accession>A0A1F5RYX6</accession>
<name>A0A1F5RYX6_9BACT</name>
<evidence type="ECO:0000313" key="6">
    <source>
        <dbReference type="EMBL" id="OGF19618.1"/>
    </source>
</evidence>
<evidence type="ECO:0008006" key="8">
    <source>
        <dbReference type="Google" id="ProtNLM"/>
    </source>
</evidence>
<dbReference type="PANTHER" id="PTHR31609:SF1">
    <property type="entry name" value="CARBOHYDRATE DEACETYLASE"/>
    <property type="match status" value="1"/>
</dbReference>
<dbReference type="PANTHER" id="PTHR31609">
    <property type="entry name" value="YDJC DEACETYLASE FAMILY MEMBER"/>
    <property type="match status" value="1"/>
</dbReference>
<dbReference type="InterPro" id="IPR011330">
    <property type="entry name" value="Glyco_hydro/deAcase_b/a-brl"/>
</dbReference>
<dbReference type="InterPro" id="IPR006879">
    <property type="entry name" value="YdjC-like"/>
</dbReference>
<sequence length="256" mass="28676">MLKIIADDFGLATCVNDGIIYLLTAGKINGAALMANGAAFDDAVSKIKSGAVSNLNIGAHLVWVEEKSLSGVKLPGNYKLFVIKYILGLIKLMEIEQEARVQLDKIIASGIKPQFINSHQHLHLLPSITNIVIKLAQEYNIAYIRTVNEPINFGGGKLFRKFQLLFLRWLSRSAKIKIKTAGLQINDFFVGVVNAGNLDKSYLEYANHIANQYPNATVELGCHPGIEDEALRKKYQHWGNYHWQQEFELLKNHHHG</sequence>
<comment type="cofactor">
    <cofactor evidence="1">
        <name>Mg(2+)</name>
        <dbReference type="ChEBI" id="CHEBI:18420"/>
    </cofactor>
</comment>
<dbReference type="GO" id="GO:0016787">
    <property type="term" value="F:hydrolase activity"/>
    <property type="evidence" value="ECO:0007669"/>
    <property type="project" value="UniProtKB-KW"/>
</dbReference>
<dbReference type="AlphaFoldDB" id="A0A1F5RYX6"/>
<dbReference type="GO" id="GO:0005975">
    <property type="term" value="P:carbohydrate metabolic process"/>
    <property type="evidence" value="ECO:0007669"/>
    <property type="project" value="InterPro"/>
</dbReference>
<keyword evidence="2" id="KW-0479">Metal-binding</keyword>
<reference evidence="6 7" key="1">
    <citation type="journal article" date="2016" name="Nat. Commun.">
        <title>Thousands of microbial genomes shed light on interconnected biogeochemical processes in an aquifer system.</title>
        <authorList>
            <person name="Anantharaman K."/>
            <person name="Brown C.T."/>
            <person name="Hug L.A."/>
            <person name="Sharon I."/>
            <person name="Castelle C.J."/>
            <person name="Probst A.J."/>
            <person name="Thomas B.C."/>
            <person name="Singh A."/>
            <person name="Wilkins M.J."/>
            <person name="Karaoz U."/>
            <person name="Brodie E.L."/>
            <person name="Williams K.H."/>
            <person name="Hubbard S.S."/>
            <person name="Banfield J.F."/>
        </authorList>
    </citation>
    <scope>NUCLEOTIDE SEQUENCE [LARGE SCALE GENOMIC DNA]</scope>
</reference>
<gene>
    <name evidence="6" type="ORF">A3I35_02110</name>
</gene>
<protein>
    <recommendedName>
        <fullName evidence="8">ChbG/HpnK family deacetylase</fullName>
    </recommendedName>
</protein>
<evidence type="ECO:0000256" key="2">
    <source>
        <dbReference type="ARBA" id="ARBA00022723"/>
    </source>
</evidence>
<evidence type="ECO:0000313" key="7">
    <source>
        <dbReference type="Proteomes" id="UP000177878"/>
    </source>
</evidence>
<comment type="caution">
    <text evidence="6">The sequence shown here is derived from an EMBL/GenBank/DDBJ whole genome shotgun (WGS) entry which is preliminary data.</text>
</comment>
<organism evidence="6 7">
    <name type="scientific">Candidatus Falkowbacteria bacterium RIFCSPLOWO2_02_FULL_45_15</name>
    <dbReference type="NCBI Taxonomy" id="1797988"/>
    <lineage>
        <taxon>Bacteria</taxon>
        <taxon>Candidatus Falkowiibacteriota</taxon>
    </lineage>
</organism>
<evidence type="ECO:0000256" key="3">
    <source>
        <dbReference type="ARBA" id="ARBA00022801"/>
    </source>
</evidence>
<keyword evidence="5" id="KW-0119">Carbohydrate metabolism</keyword>
<dbReference type="STRING" id="1797988.A3I35_02110"/>
<evidence type="ECO:0000256" key="1">
    <source>
        <dbReference type="ARBA" id="ARBA00001946"/>
    </source>
</evidence>
<dbReference type="GO" id="GO:0019213">
    <property type="term" value="F:deacetylase activity"/>
    <property type="evidence" value="ECO:0007669"/>
    <property type="project" value="TreeGrafter"/>
</dbReference>
<evidence type="ECO:0000256" key="5">
    <source>
        <dbReference type="ARBA" id="ARBA00023277"/>
    </source>
</evidence>
<dbReference type="Pfam" id="PF04794">
    <property type="entry name" value="YdjC"/>
    <property type="match status" value="1"/>
</dbReference>
<dbReference type="Proteomes" id="UP000177878">
    <property type="component" value="Unassembled WGS sequence"/>
</dbReference>
<dbReference type="GO" id="GO:0046872">
    <property type="term" value="F:metal ion binding"/>
    <property type="evidence" value="ECO:0007669"/>
    <property type="project" value="UniProtKB-KW"/>
</dbReference>
<dbReference type="Gene3D" id="3.20.20.370">
    <property type="entry name" value="Glycoside hydrolase/deacetylase"/>
    <property type="match status" value="1"/>
</dbReference>
<dbReference type="EMBL" id="MFFV01000027">
    <property type="protein sequence ID" value="OGF19618.1"/>
    <property type="molecule type" value="Genomic_DNA"/>
</dbReference>